<keyword evidence="9" id="KW-0234">DNA repair</keyword>
<dbReference type="CDD" id="cd06445">
    <property type="entry name" value="ATase"/>
    <property type="match status" value="1"/>
</dbReference>
<dbReference type="SUPFAM" id="SSF53155">
    <property type="entry name" value="Methylated DNA-protein cysteine methyltransferase domain"/>
    <property type="match status" value="1"/>
</dbReference>
<evidence type="ECO:0000313" key="12">
    <source>
        <dbReference type="EMBL" id="GAA4637798.1"/>
    </source>
</evidence>
<proteinExistence type="inferred from homology"/>
<dbReference type="EMBL" id="BAABHK010000020">
    <property type="protein sequence ID" value="GAA4637798.1"/>
    <property type="molecule type" value="Genomic_DNA"/>
</dbReference>
<dbReference type="RefSeq" id="WP_345440987.1">
    <property type="nucleotide sequence ID" value="NZ_BAABHK010000020.1"/>
</dbReference>
<dbReference type="Proteomes" id="UP001501442">
    <property type="component" value="Unassembled WGS sequence"/>
</dbReference>
<evidence type="ECO:0000259" key="11">
    <source>
        <dbReference type="Pfam" id="PF01035"/>
    </source>
</evidence>
<dbReference type="InterPro" id="IPR001497">
    <property type="entry name" value="MethylDNA_cys_MeTrfase_AS"/>
</dbReference>
<comment type="catalytic activity">
    <reaction evidence="10">
        <text>a 6-O-methyl-2'-deoxyguanosine in DNA + L-cysteinyl-[protein] = S-methyl-L-cysteinyl-[protein] + a 2'-deoxyguanosine in DNA</text>
        <dbReference type="Rhea" id="RHEA:24000"/>
        <dbReference type="Rhea" id="RHEA-COMP:10131"/>
        <dbReference type="Rhea" id="RHEA-COMP:10132"/>
        <dbReference type="Rhea" id="RHEA-COMP:11367"/>
        <dbReference type="Rhea" id="RHEA-COMP:11368"/>
        <dbReference type="ChEBI" id="CHEBI:29950"/>
        <dbReference type="ChEBI" id="CHEBI:82612"/>
        <dbReference type="ChEBI" id="CHEBI:85445"/>
        <dbReference type="ChEBI" id="CHEBI:85448"/>
        <dbReference type="EC" id="2.1.1.63"/>
    </reaction>
</comment>
<comment type="caution">
    <text evidence="12">The sequence shown here is derived from an EMBL/GenBank/DDBJ whole genome shotgun (WGS) entry which is preliminary data.</text>
</comment>
<dbReference type="InterPro" id="IPR014048">
    <property type="entry name" value="MethylDNA_cys_MeTrfase_DNA-bd"/>
</dbReference>
<evidence type="ECO:0000256" key="5">
    <source>
        <dbReference type="ARBA" id="ARBA00015377"/>
    </source>
</evidence>
<organism evidence="12 13">
    <name type="scientific">Actinoallomurus vinaceus</name>
    <dbReference type="NCBI Taxonomy" id="1080074"/>
    <lineage>
        <taxon>Bacteria</taxon>
        <taxon>Bacillati</taxon>
        <taxon>Actinomycetota</taxon>
        <taxon>Actinomycetes</taxon>
        <taxon>Streptosporangiales</taxon>
        <taxon>Thermomonosporaceae</taxon>
        <taxon>Actinoallomurus</taxon>
    </lineage>
</organism>
<keyword evidence="8" id="KW-0227">DNA damage</keyword>
<evidence type="ECO:0000256" key="10">
    <source>
        <dbReference type="ARBA" id="ARBA00049348"/>
    </source>
</evidence>
<evidence type="ECO:0000256" key="3">
    <source>
        <dbReference type="ARBA" id="ARBA00008711"/>
    </source>
</evidence>
<dbReference type="SUPFAM" id="SSF46767">
    <property type="entry name" value="Methylated DNA-protein cysteine methyltransferase, C-terminal domain"/>
    <property type="match status" value="1"/>
</dbReference>
<evidence type="ECO:0000256" key="2">
    <source>
        <dbReference type="ARBA" id="ARBA00003317"/>
    </source>
</evidence>
<feature type="domain" description="Methylated-DNA-[protein]-cysteine S-methyltransferase DNA binding" evidence="11">
    <location>
        <begin position="89"/>
        <end position="176"/>
    </location>
</feature>
<sequence>MHVDRSLAWVTVRTPLPTGDLRVLMTDRGVVAAAYTPEGAAGLPAGPEIRNPSDDRRAAAVVSRIAEYFAGRRRELDLPIDWRSTSGIQAAVLRTLQQTVGYGETITYGALAERSGVFEEESAEPGYAARTVGTIMSTNPVSLLVPCHRVVAADGLGGFGSVGLDVKRWLLTLEGVLPPTLDWTGPG</sequence>
<dbReference type="PROSITE" id="PS00374">
    <property type="entry name" value="MGMT"/>
    <property type="match status" value="1"/>
</dbReference>
<evidence type="ECO:0000256" key="9">
    <source>
        <dbReference type="ARBA" id="ARBA00023204"/>
    </source>
</evidence>
<dbReference type="EC" id="2.1.1.63" evidence="4"/>
<comment type="function">
    <text evidence="2">Involved in the cellular defense against the biological effects of O6-methylguanine (O6-MeG) and O4-methylthymine (O4-MeT) in DNA. Repairs the methylated nucleobase in DNA by stoichiometrically transferring the methyl group to a cysteine residue in the enzyme. This is a suicide reaction: the enzyme is irreversibly inactivated.</text>
</comment>
<keyword evidence="6" id="KW-0489">Methyltransferase</keyword>
<evidence type="ECO:0000313" key="13">
    <source>
        <dbReference type="Proteomes" id="UP001501442"/>
    </source>
</evidence>
<evidence type="ECO:0000256" key="4">
    <source>
        <dbReference type="ARBA" id="ARBA00011918"/>
    </source>
</evidence>
<dbReference type="Gene3D" id="3.30.160.70">
    <property type="entry name" value="Methylated DNA-protein cysteine methyltransferase domain"/>
    <property type="match status" value="1"/>
</dbReference>
<evidence type="ECO:0000256" key="8">
    <source>
        <dbReference type="ARBA" id="ARBA00022763"/>
    </source>
</evidence>
<keyword evidence="13" id="KW-1185">Reference proteome</keyword>
<comment type="catalytic activity">
    <reaction evidence="1">
        <text>a 4-O-methyl-thymidine in DNA + L-cysteinyl-[protein] = a thymidine in DNA + S-methyl-L-cysteinyl-[protein]</text>
        <dbReference type="Rhea" id="RHEA:53428"/>
        <dbReference type="Rhea" id="RHEA-COMP:10131"/>
        <dbReference type="Rhea" id="RHEA-COMP:10132"/>
        <dbReference type="Rhea" id="RHEA-COMP:13555"/>
        <dbReference type="Rhea" id="RHEA-COMP:13556"/>
        <dbReference type="ChEBI" id="CHEBI:29950"/>
        <dbReference type="ChEBI" id="CHEBI:82612"/>
        <dbReference type="ChEBI" id="CHEBI:137386"/>
        <dbReference type="ChEBI" id="CHEBI:137387"/>
        <dbReference type="EC" id="2.1.1.63"/>
    </reaction>
</comment>
<comment type="similarity">
    <text evidence="3">Belongs to the MGMT family.</text>
</comment>
<name>A0ABP8UR90_9ACTN</name>
<dbReference type="NCBIfam" id="TIGR00589">
    <property type="entry name" value="ogt"/>
    <property type="match status" value="1"/>
</dbReference>
<accession>A0ABP8UR90</accession>
<dbReference type="PANTHER" id="PTHR46460">
    <property type="entry name" value="METHYLATED-DNA--PROTEIN-CYSTEINE METHYLTRANSFERASE"/>
    <property type="match status" value="1"/>
</dbReference>
<gene>
    <name evidence="12" type="ORF">GCM10023196_093070</name>
</gene>
<evidence type="ECO:0000256" key="7">
    <source>
        <dbReference type="ARBA" id="ARBA00022679"/>
    </source>
</evidence>
<evidence type="ECO:0000256" key="1">
    <source>
        <dbReference type="ARBA" id="ARBA00001286"/>
    </source>
</evidence>
<dbReference type="Pfam" id="PF01035">
    <property type="entry name" value="DNA_binding_1"/>
    <property type="match status" value="1"/>
</dbReference>
<dbReference type="InterPro" id="IPR036217">
    <property type="entry name" value="MethylDNA_cys_MeTrfase_DNAb"/>
</dbReference>
<dbReference type="InterPro" id="IPR036631">
    <property type="entry name" value="MGMT_N_sf"/>
</dbReference>
<dbReference type="Gene3D" id="1.10.10.10">
    <property type="entry name" value="Winged helix-like DNA-binding domain superfamily/Winged helix DNA-binding domain"/>
    <property type="match status" value="1"/>
</dbReference>
<protein>
    <recommendedName>
        <fullName evidence="5">Methylated-DNA--protein-cysteine methyltransferase</fullName>
        <ecNumber evidence="4">2.1.1.63</ecNumber>
    </recommendedName>
</protein>
<dbReference type="InterPro" id="IPR036388">
    <property type="entry name" value="WH-like_DNA-bd_sf"/>
</dbReference>
<evidence type="ECO:0000256" key="6">
    <source>
        <dbReference type="ARBA" id="ARBA00022603"/>
    </source>
</evidence>
<dbReference type="PANTHER" id="PTHR46460:SF1">
    <property type="entry name" value="METHYLATED-DNA--PROTEIN-CYSTEINE METHYLTRANSFERASE"/>
    <property type="match status" value="1"/>
</dbReference>
<keyword evidence="7" id="KW-0808">Transferase</keyword>
<reference evidence="13" key="1">
    <citation type="journal article" date="2019" name="Int. J. Syst. Evol. Microbiol.">
        <title>The Global Catalogue of Microorganisms (GCM) 10K type strain sequencing project: providing services to taxonomists for standard genome sequencing and annotation.</title>
        <authorList>
            <consortium name="The Broad Institute Genomics Platform"/>
            <consortium name="The Broad Institute Genome Sequencing Center for Infectious Disease"/>
            <person name="Wu L."/>
            <person name="Ma J."/>
        </authorList>
    </citation>
    <scope>NUCLEOTIDE SEQUENCE [LARGE SCALE GENOMIC DNA]</scope>
    <source>
        <strain evidence="13">JCM 17939</strain>
    </source>
</reference>